<dbReference type="HOGENOM" id="CLU_2996407_0_0_1"/>
<evidence type="ECO:0000313" key="2">
    <source>
        <dbReference type="EMBL" id="EQB49062.1"/>
    </source>
</evidence>
<organism evidence="2 3">
    <name type="scientific">Colletotrichum gloeosporioides (strain Cg-14)</name>
    <name type="common">Anthracnose fungus</name>
    <name type="synonym">Glomerella cingulata</name>
    <dbReference type="NCBI Taxonomy" id="1237896"/>
    <lineage>
        <taxon>Eukaryota</taxon>
        <taxon>Fungi</taxon>
        <taxon>Dikarya</taxon>
        <taxon>Ascomycota</taxon>
        <taxon>Pezizomycotina</taxon>
        <taxon>Sordariomycetes</taxon>
        <taxon>Hypocreomycetidae</taxon>
        <taxon>Glomerellales</taxon>
        <taxon>Glomerellaceae</taxon>
        <taxon>Colletotrichum</taxon>
        <taxon>Colletotrichum gloeosporioides species complex</taxon>
    </lineage>
</organism>
<proteinExistence type="predicted"/>
<protein>
    <submittedName>
        <fullName evidence="2">Uncharacterized protein</fullName>
    </submittedName>
</protein>
<name>T0K0B0_COLGC</name>
<evidence type="ECO:0000313" key="3">
    <source>
        <dbReference type="Proteomes" id="UP000015530"/>
    </source>
</evidence>
<feature type="region of interest" description="Disordered" evidence="1">
    <location>
        <begin position="16"/>
        <end position="36"/>
    </location>
</feature>
<dbReference type="EMBL" id="AMYD01002431">
    <property type="protein sequence ID" value="EQB49062.1"/>
    <property type="molecule type" value="Genomic_DNA"/>
</dbReference>
<comment type="caution">
    <text evidence="2">The sequence shown here is derived from an EMBL/GenBank/DDBJ whole genome shotgun (WGS) entry which is preliminary data.</text>
</comment>
<accession>T0K0B0</accession>
<dbReference type="Proteomes" id="UP000015530">
    <property type="component" value="Unassembled WGS sequence"/>
</dbReference>
<reference evidence="3" key="1">
    <citation type="journal article" date="2013" name="Mol. Plant Microbe Interact.">
        <title>Global aspects of pacC regulation of pathogenicity genes in Colletotrichum gloeosporioides as revealed by transcriptome analysis.</title>
        <authorList>
            <person name="Alkan N."/>
            <person name="Meng X."/>
            <person name="Friedlander G."/>
            <person name="Reuveni E."/>
            <person name="Sukno S."/>
            <person name="Sherman A."/>
            <person name="Thon M."/>
            <person name="Fluhr R."/>
            <person name="Prusky D."/>
        </authorList>
    </citation>
    <scope>NUCLEOTIDE SEQUENCE [LARGE SCALE GENOMIC DNA]</scope>
    <source>
        <strain evidence="3">Cg-14</strain>
    </source>
</reference>
<dbReference type="AlphaFoldDB" id="T0K0B0"/>
<gene>
    <name evidence="2" type="ORF">CGLO_11635</name>
</gene>
<sequence length="57" mass="6431">MQEILWTAVRAVLKTAGLPEDEEHDEGDGDNSTGIAMRISYYEDPKGKDTLHVEQNR</sequence>
<feature type="compositionally biased region" description="Acidic residues" evidence="1">
    <location>
        <begin position="19"/>
        <end position="29"/>
    </location>
</feature>
<evidence type="ECO:0000256" key="1">
    <source>
        <dbReference type="SAM" id="MobiDB-lite"/>
    </source>
</evidence>